<dbReference type="InterPro" id="IPR051821">
    <property type="entry name" value="Asp/Asn_beta-hydroxylase"/>
</dbReference>
<accession>A0A4S3KLL4</accession>
<dbReference type="RefSeq" id="WP_081126677.1">
    <property type="nucleotide sequence ID" value="NZ_LDOS01000001.1"/>
</dbReference>
<dbReference type="SMART" id="SM00028">
    <property type="entry name" value="TPR"/>
    <property type="match status" value="3"/>
</dbReference>
<dbReference type="Gene3D" id="1.25.40.10">
    <property type="entry name" value="Tetratricopeptide repeat domain"/>
    <property type="match status" value="1"/>
</dbReference>
<dbReference type="SUPFAM" id="SSF48452">
    <property type="entry name" value="TPR-like"/>
    <property type="match status" value="1"/>
</dbReference>
<evidence type="ECO:0000256" key="4">
    <source>
        <dbReference type="PROSITE-ProRule" id="PRU00339"/>
    </source>
</evidence>
<evidence type="ECO:0000256" key="2">
    <source>
        <dbReference type="ARBA" id="ARBA00022964"/>
    </source>
</evidence>
<dbReference type="PANTHER" id="PTHR46332">
    <property type="entry name" value="ASPARTATE BETA-HYDROXYLASE DOMAIN-CONTAINING PROTEIN 2"/>
    <property type="match status" value="1"/>
</dbReference>
<reference evidence="6 7" key="1">
    <citation type="submission" date="2017-02" db="EMBL/GenBank/DDBJ databases">
        <title>Whole genome sequencing of Metallibacterium scheffleri DSM 24874 (T).</title>
        <authorList>
            <person name="Kumar S."/>
            <person name="Patil P."/>
            <person name="Patil P.B."/>
        </authorList>
    </citation>
    <scope>NUCLEOTIDE SEQUENCE [LARGE SCALE GENOMIC DNA]</scope>
    <source>
        <strain evidence="6 7">DSM 24874</strain>
    </source>
</reference>
<keyword evidence="4" id="KW-0802">TPR repeat</keyword>
<evidence type="ECO:0000256" key="1">
    <source>
        <dbReference type="ARBA" id="ARBA00007730"/>
    </source>
</evidence>
<keyword evidence="2" id="KW-0223">Dioxygenase</keyword>
<feature type="domain" description="Aspartyl/asparaginy/proline hydroxylase" evidence="5">
    <location>
        <begin position="247"/>
        <end position="411"/>
    </location>
</feature>
<dbReference type="Pfam" id="PF14559">
    <property type="entry name" value="TPR_19"/>
    <property type="match status" value="1"/>
</dbReference>
<evidence type="ECO:0000313" key="6">
    <source>
        <dbReference type="EMBL" id="THD09686.1"/>
    </source>
</evidence>
<dbReference type="GO" id="GO:0016020">
    <property type="term" value="C:membrane"/>
    <property type="evidence" value="ECO:0007669"/>
    <property type="project" value="TreeGrafter"/>
</dbReference>
<keyword evidence="3" id="KW-0560">Oxidoreductase</keyword>
<dbReference type="Gene3D" id="2.60.120.330">
    <property type="entry name" value="B-lactam Antibiotic, Isopenicillin N Synthase, Chain"/>
    <property type="match status" value="1"/>
</dbReference>
<comment type="similarity">
    <text evidence="1">Belongs to the aspartyl/asparaginyl beta-hydroxylase family.</text>
</comment>
<dbReference type="InterPro" id="IPR007803">
    <property type="entry name" value="Asp/Arg/Pro-Hydrxlase"/>
</dbReference>
<dbReference type="Proteomes" id="UP000307749">
    <property type="component" value="Unassembled WGS sequence"/>
</dbReference>
<dbReference type="InterPro" id="IPR019734">
    <property type="entry name" value="TPR_rpt"/>
</dbReference>
<dbReference type="PANTHER" id="PTHR46332:SF5">
    <property type="entry name" value="ASPARTATE BETA-HYDROXYLASE DOMAIN CONTAINING 2"/>
    <property type="match status" value="1"/>
</dbReference>
<name>A0A4S3KLL4_9GAMM</name>
<comment type="caution">
    <text evidence="6">The sequence shown here is derived from an EMBL/GenBank/DDBJ whole genome shotgun (WGS) entry which is preliminary data.</text>
</comment>
<dbReference type="AlphaFoldDB" id="A0A4S3KLL4"/>
<gene>
    <name evidence="6" type="ORF">B1806_10150</name>
</gene>
<protein>
    <recommendedName>
        <fullName evidence="5">Aspartyl/asparaginy/proline hydroxylase domain-containing protein</fullName>
    </recommendedName>
</protein>
<dbReference type="EMBL" id="MWQO01000036">
    <property type="protein sequence ID" value="THD09686.1"/>
    <property type="molecule type" value="Genomic_DNA"/>
</dbReference>
<dbReference type="Pfam" id="PF05118">
    <property type="entry name" value="Asp_Arg_Hydrox"/>
    <property type="match status" value="1"/>
</dbReference>
<evidence type="ECO:0000259" key="5">
    <source>
        <dbReference type="Pfam" id="PF05118"/>
    </source>
</evidence>
<dbReference type="InterPro" id="IPR027443">
    <property type="entry name" value="IPNS-like_sf"/>
</dbReference>
<organism evidence="6 7">
    <name type="scientific">Metallibacterium scheffleri</name>
    <dbReference type="NCBI Taxonomy" id="993689"/>
    <lineage>
        <taxon>Bacteria</taxon>
        <taxon>Pseudomonadati</taxon>
        <taxon>Pseudomonadota</taxon>
        <taxon>Gammaproteobacteria</taxon>
        <taxon>Lysobacterales</taxon>
        <taxon>Rhodanobacteraceae</taxon>
        <taxon>Metallibacterium</taxon>
    </lineage>
</organism>
<keyword evidence="7" id="KW-1185">Reference proteome</keyword>
<dbReference type="SUPFAM" id="SSF51197">
    <property type="entry name" value="Clavaminate synthase-like"/>
    <property type="match status" value="1"/>
</dbReference>
<sequence length="442" mass="48492">MNPISADGAGAVARLVQAAQAALARGVMIEAERAYAAVLDIEPAHAEALAFVAARALASGRAGDALSLYARLVAAQPGDVTALTGLGQAQLTSGQFAEASASLSAALALAPDAFVARFHLAQTLERSGDAHGALVHYFRAISEAQGSGRWLNDATTHPSLRAPLQRAMAYVDKGRLALYDQVLEPLRQRFGTSELARVEQCLRIYLHLQPPPYQDARQRPTFLYFPGLPTAPYLPKAAMRWLDRLEASTSVIREEMLRVLDEQRGFEPFLRFHKTEEARNYLTGKDGTGHWNAYFFYRHGERYADNSEQCPRTFAALEAAPLLRIREHAPEICFSLLTPGSHILPHRGVTNTRTVVHLPLLVPADCALNVGGELHAWREGEAVAFDDTYEHEAWNRSEHNRVIVLMDAWNPHLTDAERLAIGDLVIAIGEFGKAAGQELNLA</sequence>
<evidence type="ECO:0000256" key="3">
    <source>
        <dbReference type="ARBA" id="ARBA00023002"/>
    </source>
</evidence>
<dbReference type="STRING" id="993689.GCA_002077135_01385"/>
<feature type="repeat" description="TPR" evidence="4">
    <location>
        <begin position="80"/>
        <end position="113"/>
    </location>
</feature>
<evidence type="ECO:0000313" key="7">
    <source>
        <dbReference type="Proteomes" id="UP000307749"/>
    </source>
</evidence>
<dbReference type="PROSITE" id="PS50005">
    <property type="entry name" value="TPR"/>
    <property type="match status" value="1"/>
</dbReference>
<dbReference type="InterPro" id="IPR011990">
    <property type="entry name" value="TPR-like_helical_dom_sf"/>
</dbReference>
<proteinExistence type="inferred from homology"/>
<dbReference type="GO" id="GO:0051213">
    <property type="term" value="F:dioxygenase activity"/>
    <property type="evidence" value="ECO:0007669"/>
    <property type="project" value="UniProtKB-KW"/>
</dbReference>